<keyword evidence="3" id="KW-1185">Reference proteome</keyword>
<protein>
    <submittedName>
        <fullName evidence="2">Glycosyl transferase family 2</fullName>
    </submittedName>
</protein>
<dbReference type="CDD" id="cd02511">
    <property type="entry name" value="Beta4Glucosyltransferase"/>
    <property type="match status" value="1"/>
</dbReference>
<dbReference type="Gene3D" id="3.90.550.10">
    <property type="entry name" value="Spore Coat Polysaccharide Biosynthesis Protein SpsA, Chain A"/>
    <property type="match status" value="2"/>
</dbReference>
<dbReference type="SUPFAM" id="SSF53448">
    <property type="entry name" value="Nucleotide-diphospho-sugar transferases"/>
    <property type="match status" value="2"/>
</dbReference>
<name>I4EFT0_9BACT</name>
<evidence type="ECO:0000313" key="3">
    <source>
        <dbReference type="Proteomes" id="UP000004221"/>
    </source>
</evidence>
<dbReference type="OrthoDB" id="9771846at2"/>
<feature type="domain" description="Glycosyltransferase 2-like" evidence="1">
    <location>
        <begin position="287"/>
        <end position="444"/>
    </location>
</feature>
<dbReference type="GO" id="GO:0016757">
    <property type="term" value="F:glycosyltransferase activity"/>
    <property type="evidence" value="ECO:0007669"/>
    <property type="project" value="UniProtKB-KW"/>
</dbReference>
<comment type="caution">
    <text evidence="2">The sequence shown here is derived from an EMBL/GenBank/DDBJ whole genome shotgun (WGS) entry which is preliminary data.</text>
</comment>
<evidence type="ECO:0000313" key="2">
    <source>
        <dbReference type="EMBL" id="CCF83542.1"/>
    </source>
</evidence>
<gene>
    <name evidence="2" type="ORF">NITHO_2400002</name>
</gene>
<feature type="domain" description="Glycosyltransferase 2-like" evidence="1">
    <location>
        <begin position="13"/>
        <end position="132"/>
    </location>
</feature>
<organism evidence="2 3">
    <name type="scientific">Nitrolancea hollandica Lb</name>
    <dbReference type="NCBI Taxonomy" id="1129897"/>
    <lineage>
        <taxon>Bacteria</taxon>
        <taxon>Pseudomonadati</taxon>
        <taxon>Thermomicrobiota</taxon>
        <taxon>Thermomicrobia</taxon>
        <taxon>Sphaerobacterales</taxon>
        <taxon>Sphaerobacterineae</taxon>
        <taxon>Sphaerobacteraceae</taxon>
        <taxon>Nitrolancea</taxon>
    </lineage>
</organism>
<dbReference type="Pfam" id="PF00535">
    <property type="entry name" value="Glycos_transf_2"/>
    <property type="match status" value="2"/>
</dbReference>
<dbReference type="AlphaFoldDB" id="I4EFT0"/>
<dbReference type="InterPro" id="IPR001173">
    <property type="entry name" value="Glyco_trans_2-like"/>
</dbReference>
<proteinExistence type="predicted"/>
<dbReference type="EMBL" id="CAGS01000158">
    <property type="protein sequence ID" value="CCF83542.1"/>
    <property type="molecule type" value="Genomic_DNA"/>
</dbReference>
<reference evidence="2 3" key="1">
    <citation type="journal article" date="2012" name="ISME J.">
        <title>Nitrification expanded: discovery, physiology and genomics of a nitrite-oxidizing bacterium from the phylum Chloroflexi.</title>
        <authorList>
            <person name="Sorokin D.Y."/>
            <person name="Lucker S."/>
            <person name="Vejmelkova D."/>
            <person name="Kostrikina N.A."/>
            <person name="Kleerebezem R."/>
            <person name="Rijpstra W.I."/>
            <person name="Damste J.S."/>
            <person name="Le Paslier D."/>
            <person name="Muyzer G."/>
            <person name="Wagner M."/>
            <person name="van Loosdrecht M.C."/>
            <person name="Daims H."/>
        </authorList>
    </citation>
    <scope>NUCLEOTIDE SEQUENCE [LARGE SCALE GENOMIC DNA]</scope>
    <source>
        <strain evidence="3">none</strain>
    </source>
</reference>
<dbReference type="RefSeq" id="WP_008476854.1">
    <property type="nucleotide sequence ID" value="NZ_CAGS01000158.1"/>
</dbReference>
<dbReference type="PANTHER" id="PTHR43179">
    <property type="entry name" value="RHAMNOSYLTRANSFERASE WBBL"/>
    <property type="match status" value="1"/>
</dbReference>
<keyword evidence="2" id="KW-0808">Transferase</keyword>
<dbReference type="Proteomes" id="UP000004221">
    <property type="component" value="Unassembled WGS sequence"/>
</dbReference>
<dbReference type="PANTHER" id="PTHR43179:SF7">
    <property type="entry name" value="RHAMNOSYLTRANSFERASE WBBL"/>
    <property type="match status" value="1"/>
</dbReference>
<dbReference type="CDD" id="cd04186">
    <property type="entry name" value="GT_2_like_c"/>
    <property type="match status" value="1"/>
</dbReference>
<evidence type="ECO:0000259" key="1">
    <source>
        <dbReference type="Pfam" id="PF00535"/>
    </source>
</evidence>
<sequence>MPEADNAPLPLAIIVLTLNEERHLRGCLASAAGLAGRLLVIDSGSQDRTPEIARMSGAEVLDRPFTGFASQRNAALDLVDQPWVLFLDADERITPALRREIREAIQQAPDNIAGYWVPRRNWMFGRELQGGGWWPDYQLRLLRHGRARYQTGREVHEVVDLDGDAGRLTEPLRHLNYDSIADFREKQLRYARLRVDVLHAEGKHPRNRTFVGQPVREFGRRFVSLGGYRDGLLGLFLATSMAWYELRSWLWLRQRLAEARIGGSATESEQDRNWAGLGPALDNLDLSLIIVSYNVRDLLIACLESIQAALASSRLRYEIIVVDNASNDGSPASIRQLFPGVRLIENTENLGFAAANNRGLRDAGGDVMVLLNPDTTIPSGTLEALFDYLNEHPDTGIVGPRLIYPDGSTQPSRRRFPTVLTGLLESTIVQDYWPENPAARRYYLADRPDDVTQDVDWLVGACLMARREVFEQAGVLDEAFFMYAEEVEWCHRVRKAGWRIVYLPEVTIVHHEGASSRQNVPARQINFDTSRVLLFERLHGRQIARFLRGYLLATYIARIGIEGSKGLLGHKRPLRRTRVALYWQALTSGLRPGQHR</sequence>
<accession>I4EFT0</accession>
<dbReference type="InterPro" id="IPR029044">
    <property type="entry name" value="Nucleotide-diphossugar_trans"/>
</dbReference>